<evidence type="ECO:0000313" key="2">
    <source>
        <dbReference type="Proteomes" id="UP001268089"/>
    </source>
</evidence>
<comment type="caution">
    <text evidence="1">The sequence shown here is derived from an EMBL/GenBank/DDBJ whole genome shotgun (WGS) entry which is preliminary data.</text>
</comment>
<dbReference type="PANTHER" id="PTHR13833">
    <property type="match status" value="1"/>
</dbReference>
<gene>
    <name evidence="1" type="ORF">J2X15_003000</name>
</gene>
<dbReference type="Proteomes" id="UP001268089">
    <property type="component" value="Unassembled WGS sequence"/>
</dbReference>
<dbReference type="InterPro" id="IPR011042">
    <property type="entry name" value="6-blade_b-propeller_TolB-like"/>
</dbReference>
<evidence type="ECO:0000313" key="1">
    <source>
        <dbReference type="EMBL" id="MDR7307696.1"/>
    </source>
</evidence>
<accession>A0ABU1ZT37</accession>
<dbReference type="Gene3D" id="2.120.10.30">
    <property type="entry name" value="TolB, C-terminal domain"/>
    <property type="match status" value="3"/>
</dbReference>
<reference evidence="1 2" key="1">
    <citation type="submission" date="2023-07" db="EMBL/GenBank/DDBJ databases">
        <title>Sorghum-associated microbial communities from plants grown in Nebraska, USA.</title>
        <authorList>
            <person name="Schachtman D."/>
        </authorList>
    </citation>
    <scope>NUCLEOTIDE SEQUENCE [LARGE SCALE GENOMIC DNA]</scope>
    <source>
        <strain evidence="1 2">BE308</strain>
    </source>
</reference>
<keyword evidence="2" id="KW-1185">Reference proteome</keyword>
<name>A0ABU1ZT37_9BURK</name>
<proteinExistence type="predicted"/>
<dbReference type="RefSeq" id="WP_310344144.1">
    <property type="nucleotide sequence ID" value="NZ_JAVDXO010000007.1"/>
</dbReference>
<dbReference type="PANTHER" id="PTHR13833:SF71">
    <property type="entry name" value="NHL DOMAIN-CONTAINING PROTEIN"/>
    <property type="match status" value="1"/>
</dbReference>
<dbReference type="SUPFAM" id="SSF63825">
    <property type="entry name" value="YWTD domain"/>
    <property type="match status" value="1"/>
</dbReference>
<organism evidence="1 2">
    <name type="scientific">Rhodoferax saidenbachensis</name>
    <dbReference type="NCBI Taxonomy" id="1484693"/>
    <lineage>
        <taxon>Bacteria</taxon>
        <taxon>Pseudomonadati</taxon>
        <taxon>Pseudomonadota</taxon>
        <taxon>Betaproteobacteria</taxon>
        <taxon>Burkholderiales</taxon>
        <taxon>Comamonadaceae</taxon>
        <taxon>Rhodoferax</taxon>
    </lineage>
</organism>
<dbReference type="EMBL" id="JAVDXO010000007">
    <property type="protein sequence ID" value="MDR7307696.1"/>
    <property type="molecule type" value="Genomic_DNA"/>
</dbReference>
<protein>
    <submittedName>
        <fullName evidence="1">Sugar lactone lactonase YvrE</fullName>
    </submittedName>
</protein>
<sequence>MPLVLAVALGACGGGGGGGGSSTTSTTQMGGSIQGKALALSTQVTTLAGTAGSSGLTDATGTVARFNSPIGITSDGSNIYIADYNNYTVRKVVIGTGVVTTIAGSAGSSGSTDGTGAAALFNNAEAITTDGTNLYVADTGNQTIRKVVIATGVVTTLAGTAGSFGTADGTGAAARFDTPRGVTTDGTNLYVVDSGNVTIRKVVIATGVVTTLAGTAGSSGSADGTGAAARFFSPTVITTDGINLYVADASNHTIRQVVIATGAVSTLAGTAGSGGSTDGTGAAARFFNPKGISTDGTYLYVADTDNHAIRRVVIATGVVTTLAGTAGSSGSTDGAGAAARFKLPRGITTDGTNLYVADTDNYTIRKIQ</sequence>